<evidence type="ECO:0000256" key="5">
    <source>
        <dbReference type="ARBA" id="ARBA00022692"/>
    </source>
</evidence>
<evidence type="ECO:0000313" key="20">
    <source>
        <dbReference type="Proteomes" id="UP000436088"/>
    </source>
</evidence>
<dbReference type="SUPFAM" id="SSF56112">
    <property type="entry name" value="Protein kinase-like (PK-like)"/>
    <property type="match status" value="1"/>
</dbReference>
<evidence type="ECO:0000256" key="13">
    <source>
        <dbReference type="ARBA" id="ARBA00023180"/>
    </source>
</evidence>
<dbReference type="InterPro" id="IPR017441">
    <property type="entry name" value="Protein_kinase_ATP_BS"/>
</dbReference>
<dbReference type="InterPro" id="IPR000719">
    <property type="entry name" value="Prot_kinase_dom"/>
</dbReference>
<evidence type="ECO:0000256" key="2">
    <source>
        <dbReference type="ARBA" id="ARBA00012513"/>
    </source>
</evidence>
<comment type="catalytic activity">
    <reaction evidence="15">
        <text>L-seryl-[protein] + ATP = O-phospho-L-seryl-[protein] + ADP + H(+)</text>
        <dbReference type="Rhea" id="RHEA:17989"/>
        <dbReference type="Rhea" id="RHEA-COMP:9863"/>
        <dbReference type="Rhea" id="RHEA-COMP:11604"/>
        <dbReference type="ChEBI" id="CHEBI:15378"/>
        <dbReference type="ChEBI" id="CHEBI:29999"/>
        <dbReference type="ChEBI" id="CHEBI:30616"/>
        <dbReference type="ChEBI" id="CHEBI:83421"/>
        <dbReference type="ChEBI" id="CHEBI:456216"/>
        <dbReference type="EC" id="2.7.11.1"/>
    </reaction>
</comment>
<reference evidence="19" key="1">
    <citation type="submission" date="2019-09" db="EMBL/GenBank/DDBJ databases">
        <title>Draft genome information of white flower Hibiscus syriacus.</title>
        <authorList>
            <person name="Kim Y.-M."/>
        </authorList>
    </citation>
    <scope>NUCLEOTIDE SEQUENCE [LARGE SCALE GENOMIC DNA]</scope>
    <source>
        <strain evidence="19">YM2019G1</strain>
    </source>
</reference>
<name>A0A6A3AFC4_HIBSY</name>
<proteinExistence type="predicted"/>
<keyword evidence="5 17" id="KW-0812">Transmembrane</keyword>
<evidence type="ECO:0000256" key="1">
    <source>
        <dbReference type="ARBA" id="ARBA00004479"/>
    </source>
</evidence>
<keyword evidence="12" id="KW-0675">Receptor</keyword>
<feature type="transmembrane region" description="Helical" evidence="17">
    <location>
        <begin position="99"/>
        <end position="128"/>
    </location>
</feature>
<keyword evidence="20" id="KW-1185">Reference proteome</keyword>
<evidence type="ECO:0000256" key="10">
    <source>
        <dbReference type="ARBA" id="ARBA00022989"/>
    </source>
</evidence>
<evidence type="ECO:0000256" key="8">
    <source>
        <dbReference type="ARBA" id="ARBA00022777"/>
    </source>
</evidence>
<dbReference type="GO" id="GO:0042803">
    <property type="term" value="F:protein homodimerization activity"/>
    <property type="evidence" value="ECO:0007669"/>
    <property type="project" value="UniProtKB-ARBA"/>
</dbReference>
<keyword evidence="8" id="KW-0418">Kinase</keyword>
<dbReference type="GO" id="GO:0016020">
    <property type="term" value="C:membrane"/>
    <property type="evidence" value="ECO:0007669"/>
    <property type="project" value="UniProtKB-SubCell"/>
</dbReference>
<evidence type="ECO:0000256" key="6">
    <source>
        <dbReference type="ARBA" id="ARBA00022729"/>
    </source>
</evidence>
<keyword evidence="11 17" id="KW-0472">Membrane</keyword>
<evidence type="ECO:0000256" key="3">
    <source>
        <dbReference type="ARBA" id="ARBA00022527"/>
    </source>
</evidence>
<comment type="subcellular location">
    <subcellularLocation>
        <location evidence="1">Membrane</location>
        <topology evidence="1">Single-pass type I membrane protein</topology>
    </subcellularLocation>
</comment>
<protein>
    <recommendedName>
        <fullName evidence="2">non-specific serine/threonine protein kinase</fullName>
        <ecNumber evidence="2">2.7.11.1</ecNumber>
    </recommendedName>
</protein>
<evidence type="ECO:0000313" key="19">
    <source>
        <dbReference type="EMBL" id="KAE8701539.1"/>
    </source>
</evidence>
<evidence type="ECO:0000256" key="12">
    <source>
        <dbReference type="ARBA" id="ARBA00023170"/>
    </source>
</evidence>
<evidence type="ECO:0000256" key="15">
    <source>
        <dbReference type="ARBA" id="ARBA00048679"/>
    </source>
</evidence>
<keyword evidence="4" id="KW-0808">Transferase</keyword>
<dbReference type="PANTHER" id="PTHR47989">
    <property type="entry name" value="OS01G0750732 PROTEIN"/>
    <property type="match status" value="1"/>
</dbReference>
<keyword evidence="9 16" id="KW-0067">ATP-binding</keyword>
<evidence type="ECO:0000256" key="4">
    <source>
        <dbReference type="ARBA" id="ARBA00022679"/>
    </source>
</evidence>
<dbReference type="Gene3D" id="3.30.200.20">
    <property type="entry name" value="Phosphorylase Kinase, domain 1"/>
    <property type="match status" value="1"/>
</dbReference>
<dbReference type="EC" id="2.7.11.1" evidence="2"/>
<dbReference type="FunFam" id="3.30.200.20:FF:000357">
    <property type="entry name" value="serine/threonine-protein kinase-like protein CCR1"/>
    <property type="match status" value="1"/>
</dbReference>
<dbReference type="PROSITE" id="PS50011">
    <property type="entry name" value="PROTEIN_KINASE_DOM"/>
    <property type="match status" value="1"/>
</dbReference>
<dbReference type="Pfam" id="PF07714">
    <property type="entry name" value="PK_Tyr_Ser-Thr"/>
    <property type="match status" value="1"/>
</dbReference>
<evidence type="ECO:0000256" key="9">
    <source>
        <dbReference type="ARBA" id="ARBA00022840"/>
    </source>
</evidence>
<keyword evidence="7 16" id="KW-0547">Nucleotide-binding</keyword>
<dbReference type="AlphaFoldDB" id="A0A6A3AFC4"/>
<evidence type="ECO:0000256" key="11">
    <source>
        <dbReference type="ARBA" id="ARBA00023136"/>
    </source>
</evidence>
<dbReference type="PROSITE" id="PS00107">
    <property type="entry name" value="PROTEIN_KINASE_ATP"/>
    <property type="match status" value="1"/>
</dbReference>
<sequence>MEGGANQTVDNRRRAATAAYEQPVSEINGVDTASPTQSVEGISGFQHFRKAKAFLNGSARSRAEKEPCMRVCRTRFPCISRRTILSSHLKRSWRPFAFIPMWISLAISALTFFRISGLLLMIVGPFFCRFKIYWEIRIPTVHSTPMPWLFGTIRKITEKWAEQGILVEMQGPSVQNPFFNSISDRANADRICTPCSLCQNSSCWDVCGVSPESRQQKQLEIKRLVVIIGSSVLGCLLILVACCIFPRIFKVKSDGKRRIPCCFCIGKPVAESDPNPNPLPPLSLTTYVGETQVYRLSELKDATHGFKEFSELGRGSFGFVCKAVLPDGRQVAIKRANAATIIHNNSRDFEAELELLCNVKHANIVNLIGYCSEMGERMLVYEYMPHGTLHDHLHGDLLRPEDFELLLDAEWGARISDLRIVSANTSTDVKGDMEEDVYNFGIVLLEIKWKESYDRERTPPGIVEWTLPLIRGKAAASIDRTCSTEKCGTVA</sequence>
<evidence type="ECO:0000259" key="18">
    <source>
        <dbReference type="PROSITE" id="PS50011"/>
    </source>
</evidence>
<accession>A0A6A3AFC4</accession>
<dbReference type="GO" id="GO:0004674">
    <property type="term" value="F:protein serine/threonine kinase activity"/>
    <property type="evidence" value="ECO:0007669"/>
    <property type="project" value="UniProtKB-KW"/>
</dbReference>
<evidence type="ECO:0000256" key="17">
    <source>
        <dbReference type="SAM" id="Phobius"/>
    </source>
</evidence>
<feature type="domain" description="Protein kinase" evidence="18">
    <location>
        <begin position="306"/>
        <end position="491"/>
    </location>
</feature>
<feature type="binding site" evidence="16">
    <location>
        <position position="334"/>
    </location>
    <ligand>
        <name>ATP</name>
        <dbReference type="ChEBI" id="CHEBI:30616"/>
    </ligand>
</feature>
<dbReference type="PANTHER" id="PTHR47989:SF18">
    <property type="entry name" value="SERINE_THREONINE-PROTEIN KINASE-LIKE PROTEIN CCR2"/>
    <property type="match status" value="1"/>
</dbReference>
<dbReference type="Proteomes" id="UP000436088">
    <property type="component" value="Unassembled WGS sequence"/>
</dbReference>
<keyword evidence="3" id="KW-0723">Serine/threonine-protein kinase</keyword>
<dbReference type="GO" id="GO:0005524">
    <property type="term" value="F:ATP binding"/>
    <property type="evidence" value="ECO:0007669"/>
    <property type="project" value="UniProtKB-UniRule"/>
</dbReference>
<keyword evidence="6" id="KW-0732">Signal</keyword>
<comment type="caution">
    <text evidence="19">The sequence shown here is derived from an EMBL/GenBank/DDBJ whole genome shotgun (WGS) entry which is preliminary data.</text>
</comment>
<dbReference type="EMBL" id="VEPZ02001022">
    <property type="protein sequence ID" value="KAE8701539.1"/>
    <property type="molecule type" value="Genomic_DNA"/>
</dbReference>
<organism evidence="19 20">
    <name type="scientific">Hibiscus syriacus</name>
    <name type="common">Rose of Sharon</name>
    <dbReference type="NCBI Taxonomy" id="106335"/>
    <lineage>
        <taxon>Eukaryota</taxon>
        <taxon>Viridiplantae</taxon>
        <taxon>Streptophyta</taxon>
        <taxon>Embryophyta</taxon>
        <taxon>Tracheophyta</taxon>
        <taxon>Spermatophyta</taxon>
        <taxon>Magnoliopsida</taxon>
        <taxon>eudicotyledons</taxon>
        <taxon>Gunneridae</taxon>
        <taxon>Pentapetalae</taxon>
        <taxon>rosids</taxon>
        <taxon>malvids</taxon>
        <taxon>Malvales</taxon>
        <taxon>Malvaceae</taxon>
        <taxon>Malvoideae</taxon>
        <taxon>Hibiscus</taxon>
    </lineage>
</organism>
<evidence type="ECO:0000256" key="14">
    <source>
        <dbReference type="ARBA" id="ARBA00047899"/>
    </source>
</evidence>
<keyword evidence="10 17" id="KW-1133">Transmembrane helix</keyword>
<gene>
    <name evidence="19" type="ORF">F3Y22_tig00110546pilonHSYRG00040</name>
</gene>
<evidence type="ECO:0000256" key="7">
    <source>
        <dbReference type="ARBA" id="ARBA00022741"/>
    </source>
</evidence>
<dbReference type="InterPro" id="IPR001245">
    <property type="entry name" value="Ser-Thr/Tyr_kinase_cat_dom"/>
</dbReference>
<feature type="transmembrane region" description="Helical" evidence="17">
    <location>
        <begin position="224"/>
        <end position="249"/>
    </location>
</feature>
<dbReference type="InterPro" id="IPR011009">
    <property type="entry name" value="Kinase-like_dom_sf"/>
</dbReference>
<comment type="catalytic activity">
    <reaction evidence="14">
        <text>L-threonyl-[protein] + ATP = O-phospho-L-threonyl-[protein] + ADP + H(+)</text>
        <dbReference type="Rhea" id="RHEA:46608"/>
        <dbReference type="Rhea" id="RHEA-COMP:11060"/>
        <dbReference type="Rhea" id="RHEA-COMP:11605"/>
        <dbReference type="ChEBI" id="CHEBI:15378"/>
        <dbReference type="ChEBI" id="CHEBI:30013"/>
        <dbReference type="ChEBI" id="CHEBI:30616"/>
        <dbReference type="ChEBI" id="CHEBI:61977"/>
        <dbReference type="ChEBI" id="CHEBI:456216"/>
        <dbReference type="EC" id="2.7.11.1"/>
    </reaction>
</comment>
<keyword evidence="13" id="KW-0325">Glycoprotein</keyword>
<evidence type="ECO:0000256" key="16">
    <source>
        <dbReference type="PROSITE-ProRule" id="PRU10141"/>
    </source>
</evidence>